<evidence type="ECO:0000259" key="6">
    <source>
        <dbReference type="PROSITE" id="PS50022"/>
    </source>
</evidence>
<organism evidence="8 9">
    <name type="scientific">Paenibacillus azoreducens</name>
    <dbReference type="NCBI Taxonomy" id="116718"/>
    <lineage>
        <taxon>Bacteria</taxon>
        <taxon>Bacillati</taxon>
        <taxon>Bacillota</taxon>
        <taxon>Bacilli</taxon>
        <taxon>Bacillales</taxon>
        <taxon>Paenibacillaceae</taxon>
        <taxon>Paenibacillus</taxon>
    </lineage>
</organism>
<dbReference type="CDD" id="cd00161">
    <property type="entry name" value="beta-trefoil_Ricin-like"/>
    <property type="match status" value="1"/>
</dbReference>
<accession>A0A919YIM8</accession>
<dbReference type="InterPro" id="IPR000772">
    <property type="entry name" value="Ricin_B_lectin"/>
</dbReference>
<dbReference type="InterPro" id="IPR000421">
    <property type="entry name" value="FA58C"/>
</dbReference>
<dbReference type="AlphaFoldDB" id="A0A919YIM8"/>
<dbReference type="SUPFAM" id="SSF49785">
    <property type="entry name" value="Galactose-binding domain-like"/>
    <property type="match status" value="1"/>
</dbReference>
<dbReference type="InterPro" id="IPR036116">
    <property type="entry name" value="FN3_sf"/>
</dbReference>
<evidence type="ECO:0000313" key="9">
    <source>
        <dbReference type="Proteomes" id="UP000682811"/>
    </source>
</evidence>
<dbReference type="Pfam" id="PF00041">
    <property type="entry name" value="fn3"/>
    <property type="match status" value="3"/>
</dbReference>
<gene>
    <name evidence="8" type="ORF">J34TS1_62190</name>
</gene>
<dbReference type="Proteomes" id="UP000682811">
    <property type="component" value="Unassembled WGS sequence"/>
</dbReference>
<feature type="signal peptide" evidence="5">
    <location>
        <begin position="1"/>
        <end position="25"/>
    </location>
</feature>
<keyword evidence="2" id="KW-0378">Hydrolase</keyword>
<protein>
    <recommendedName>
        <fullName evidence="10">Cellulase</fullName>
    </recommendedName>
</protein>
<dbReference type="InterPro" id="IPR001547">
    <property type="entry name" value="Glyco_hydro_5"/>
</dbReference>
<keyword evidence="3" id="KW-0326">Glycosidase</keyword>
<dbReference type="EMBL" id="BORT01000053">
    <property type="protein sequence ID" value="GIO51454.1"/>
    <property type="molecule type" value="Genomic_DNA"/>
</dbReference>
<dbReference type="PANTHER" id="PTHR13817">
    <property type="entry name" value="TITIN"/>
    <property type="match status" value="1"/>
</dbReference>
<keyword evidence="1" id="KW-0677">Repeat</keyword>
<feature type="region of interest" description="Disordered" evidence="4">
    <location>
        <begin position="39"/>
        <end position="58"/>
    </location>
</feature>
<evidence type="ECO:0000256" key="3">
    <source>
        <dbReference type="ARBA" id="ARBA00023295"/>
    </source>
</evidence>
<dbReference type="PROSITE" id="PS50231">
    <property type="entry name" value="RICIN_B_LECTIN"/>
    <property type="match status" value="1"/>
</dbReference>
<dbReference type="SMART" id="SM00458">
    <property type="entry name" value="RICIN"/>
    <property type="match status" value="1"/>
</dbReference>
<feature type="domain" description="F5/8 type C" evidence="6">
    <location>
        <begin position="10"/>
        <end position="155"/>
    </location>
</feature>
<dbReference type="Pfam" id="PF00150">
    <property type="entry name" value="Cellulase"/>
    <property type="match status" value="1"/>
</dbReference>
<dbReference type="InterPro" id="IPR003961">
    <property type="entry name" value="FN3_dom"/>
</dbReference>
<dbReference type="SMART" id="SM00060">
    <property type="entry name" value="FN3"/>
    <property type="match status" value="3"/>
</dbReference>
<proteinExistence type="predicted"/>
<dbReference type="Pfam" id="PF00754">
    <property type="entry name" value="F5_F8_type_C"/>
    <property type="match status" value="1"/>
</dbReference>
<evidence type="ECO:0000259" key="7">
    <source>
        <dbReference type="PROSITE" id="PS50853"/>
    </source>
</evidence>
<dbReference type="Pfam" id="PF14200">
    <property type="entry name" value="RicinB_lectin_2"/>
    <property type="match status" value="2"/>
</dbReference>
<feature type="domain" description="Fibronectin type-III" evidence="7">
    <location>
        <begin position="319"/>
        <end position="407"/>
    </location>
</feature>
<dbReference type="Gene3D" id="2.60.40.10">
    <property type="entry name" value="Immunoglobulins"/>
    <property type="match status" value="3"/>
</dbReference>
<dbReference type="GO" id="GO:0000272">
    <property type="term" value="P:polysaccharide catabolic process"/>
    <property type="evidence" value="ECO:0007669"/>
    <property type="project" value="InterPro"/>
</dbReference>
<dbReference type="SUPFAM" id="SSF51445">
    <property type="entry name" value="(Trans)glycosidases"/>
    <property type="match status" value="1"/>
</dbReference>
<reference evidence="8 9" key="1">
    <citation type="submission" date="2021-03" db="EMBL/GenBank/DDBJ databases">
        <title>Antimicrobial resistance genes in bacteria isolated from Japanese honey, and their potential for conferring macrolide and lincosamide resistance in the American foulbrood pathogen Paenibacillus larvae.</title>
        <authorList>
            <person name="Okamoto M."/>
            <person name="Kumagai M."/>
            <person name="Kanamori H."/>
            <person name="Takamatsu D."/>
        </authorList>
    </citation>
    <scope>NUCLEOTIDE SEQUENCE [LARGE SCALE GENOMIC DNA]</scope>
    <source>
        <strain evidence="8 9">J34TS1</strain>
    </source>
</reference>
<dbReference type="PROSITE" id="PS50022">
    <property type="entry name" value="FA58C_3"/>
    <property type="match status" value="1"/>
</dbReference>
<dbReference type="InterPro" id="IPR050964">
    <property type="entry name" value="Striated_Muscle_Regulatory"/>
</dbReference>
<evidence type="ECO:0000313" key="8">
    <source>
        <dbReference type="EMBL" id="GIO51454.1"/>
    </source>
</evidence>
<dbReference type="PROSITE" id="PS50853">
    <property type="entry name" value="FN3"/>
    <property type="match status" value="3"/>
</dbReference>
<feature type="region of interest" description="Disordered" evidence="4">
    <location>
        <begin position="708"/>
        <end position="728"/>
    </location>
</feature>
<dbReference type="Gene3D" id="3.20.20.80">
    <property type="entry name" value="Glycosidases"/>
    <property type="match status" value="1"/>
</dbReference>
<name>A0A919YIM8_9BACL</name>
<dbReference type="PANTHER" id="PTHR13817:SF166">
    <property type="entry name" value="NEURONAL IGCAM-RELATED"/>
    <property type="match status" value="1"/>
</dbReference>
<sequence length="1238" mass="133410">MKKILACILALGLMLSILPTEIVSATKINVALNKPAEASSFEDSDKSPAMAFDGNSSTRWSSEYTDQQWISVDLGSVMEIDEVVLCWEAAYGKSYEIQTSLDNKTWDTVYGTTSGNGGIDRISFDAKTARYVKMYGTQRGTEWGYSIWDFQVLAAGGHETPDNDIVSGEVYKLTARHSGKNLEVADGAVSDGANVQQWTDNGKPNQYWKVIDVGEGYYKLIAQSSGKALDVAGGYTHDGANVQQWTDNGQPNQKWKIIDVGSGYHKLISQSSGKALDVTGGYTHDGTNVQLWTDNGNEQQQWKLTLVTDDPDPISDKEPPTAPTNLASISKTDTTVSLVWTESTDNIGVAGYDVYVGTALIGSSATNSYTATALTPDTTYSFTVKAKDTAGNISEQSNVLTVKTNPAASSQDGFYIKGTTLYDANGNPFVMRGINHAHSWYKDQLSVAIPAIAATGANTVRIVLSDGQQWTKDSLSSIQDIITLCERNKLIAVLEVHDGTGSDSKAVLDNIANYWIEMKSALIGKEKTVILNIANEWFGTWDGREWAAGYTAVIPKLRNAGIKNTIMVDSAGWGQYPQSIIDYGTEVFNSDSLKNTMFSIHMYEYAGGDSATIKSNIDQVLNKNLALVIGEFGIKHTNGDVDEATIMSYSQEKGVGYLGWSWKGNGSGLEYLDMAKDWTGSSYTEQGDIIINGPHGIKATSQLCSVFTDPGSTDKEPPSKPTNLSGTSTSYSSVSLVWDESTDNVGVVGYNVYKDGVLVDISPTTSYIVTGLKANTTYAFGVRAVDKAGNLSDFSNEASVRTADSNDKTAPTAPGNLVAVPALKTASLSWTASTDDVGVAGYNIYIDNILIGTSKTTSYNASGLEGNTAYTFIVKAYDDAGNLSEPSNAVTVTTGDPGQIGTIDPGVIDEYTDWYVGINGADKPLTPTVAQLASLENGGLKMNFNLQQENYPSFQVDLVPSASWNSFDVMNLIVTNPNSVEVQLQPIVKDGEWKWVELGKYLQIPPKTTLMASVPLSGLTNKEVNRVILRVQGGGGNLEGSIELHSLSFDLPADAYASEIAEMNRPKTASYYPWNFIESAFTGNLSSGLNGETIYVNYSSRISDSISAGVATETKPGLGQGADWSSYESVSCTLTNMGSSPIHVSLVLRTGTDWTWEETGGQIATDPSPERIINPGGSIAVEYQFKAPIWKSKATDWVNQAPLSNVKDVRAIEFKVYAESGSSITEGILNITDFQVNF</sequence>
<dbReference type="Gene3D" id="2.80.10.50">
    <property type="match status" value="1"/>
</dbReference>
<dbReference type="SUPFAM" id="SSF50370">
    <property type="entry name" value="Ricin B-like lectins"/>
    <property type="match status" value="1"/>
</dbReference>
<evidence type="ECO:0008006" key="10">
    <source>
        <dbReference type="Google" id="ProtNLM"/>
    </source>
</evidence>
<keyword evidence="5" id="KW-0732">Signal</keyword>
<dbReference type="InterPro" id="IPR017853">
    <property type="entry name" value="GH"/>
</dbReference>
<dbReference type="SUPFAM" id="SSF49265">
    <property type="entry name" value="Fibronectin type III"/>
    <property type="match status" value="2"/>
</dbReference>
<evidence type="ECO:0000256" key="1">
    <source>
        <dbReference type="ARBA" id="ARBA00022737"/>
    </source>
</evidence>
<feature type="domain" description="Fibronectin type-III" evidence="7">
    <location>
        <begin position="717"/>
        <end position="805"/>
    </location>
</feature>
<dbReference type="InterPro" id="IPR013783">
    <property type="entry name" value="Ig-like_fold"/>
</dbReference>
<feature type="domain" description="Fibronectin type-III" evidence="7">
    <location>
        <begin position="810"/>
        <end position="897"/>
    </location>
</feature>
<evidence type="ECO:0000256" key="4">
    <source>
        <dbReference type="SAM" id="MobiDB-lite"/>
    </source>
</evidence>
<evidence type="ECO:0000256" key="2">
    <source>
        <dbReference type="ARBA" id="ARBA00022801"/>
    </source>
</evidence>
<evidence type="ECO:0000256" key="5">
    <source>
        <dbReference type="SAM" id="SignalP"/>
    </source>
</evidence>
<keyword evidence="9" id="KW-1185">Reference proteome</keyword>
<comment type="caution">
    <text evidence="8">The sequence shown here is derived from an EMBL/GenBank/DDBJ whole genome shotgun (WGS) entry which is preliminary data.</text>
</comment>
<dbReference type="InterPro" id="IPR008979">
    <property type="entry name" value="Galactose-bd-like_sf"/>
</dbReference>
<dbReference type="InterPro" id="IPR035992">
    <property type="entry name" value="Ricin_B-like_lectins"/>
</dbReference>
<dbReference type="Gene3D" id="2.60.120.260">
    <property type="entry name" value="Galactose-binding domain-like"/>
    <property type="match status" value="1"/>
</dbReference>
<dbReference type="GO" id="GO:0004553">
    <property type="term" value="F:hydrolase activity, hydrolyzing O-glycosyl compounds"/>
    <property type="evidence" value="ECO:0007669"/>
    <property type="project" value="InterPro"/>
</dbReference>
<dbReference type="RefSeq" id="WP_212981437.1">
    <property type="nucleotide sequence ID" value="NZ_AP025343.1"/>
</dbReference>
<dbReference type="CDD" id="cd00063">
    <property type="entry name" value="FN3"/>
    <property type="match status" value="3"/>
</dbReference>
<feature type="chain" id="PRO_5038798957" description="Cellulase" evidence="5">
    <location>
        <begin position="26"/>
        <end position="1238"/>
    </location>
</feature>